<organism evidence="2">
    <name type="scientific">uncultured Caudovirales phage</name>
    <dbReference type="NCBI Taxonomy" id="2100421"/>
    <lineage>
        <taxon>Viruses</taxon>
        <taxon>Duplodnaviria</taxon>
        <taxon>Heunggongvirae</taxon>
        <taxon>Uroviricota</taxon>
        <taxon>Caudoviricetes</taxon>
        <taxon>Peduoviridae</taxon>
        <taxon>Maltschvirus</taxon>
        <taxon>Maltschvirus maltsch</taxon>
    </lineage>
</organism>
<evidence type="ECO:0008006" key="4">
    <source>
        <dbReference type="Google" id="ProtNLM"/>
    </source>
</evidence>
<sequence>MSGPSNLGWIPPSERTSEQIELDTQIQSRWEPFKIRGKYKEPTSALLYRFIHDFKPFYQMTGSCVGNGLGMALWCLESIEVNQLGQLENPVCPFWLLPYGKSRELAGMSGRGEGSFGSAAIEALMKFGTLPSDDPSVPKPKLVDGALTWGEAAEMQWSDGAAIKPAFLLQSKKYTLQTSARIKSWQDAKAALINGYPLTCASNWGGEMNPPIKGTPAVILNKRVTQWGHQMCCLAWVDHPELKDIFWIQNSWGVCHGKSPGHYHEPEGGFWIQAKDMDWICKDGEVFSLSNFEGFPVQKLDWLI</sequence>
<gene>
    <name evidence="2" type="ORF">UFOVP1388_33</name>
    <name evidence="3" type="ORF">UFOVP1565_38</name>
    <name evidence="1" type="ORF">UFOVP311_12</name>
</gene>
<name>A0A6J5S6E2_9CAUD</name>
<protein>
    <recommendedName>
        <fullName evidence="4">Peptidase_C1 domain containing protein</fullName>
    </recommendedName>
</protein>
<dbReference type="InterPro" id="IPR038765">
    <property type="entry name" value="Papain-like_cys_pep_sf"/>
</dbReference>
<dbReference type="EMBL" id="LR797344">
    <property type="protein sequence ID" value="CAB4204104.1"/>
    <property type="molecule type" value="Genomic_DNA"/>
</dbReference>
<dbReference type="EMBL" id="LR796321">
    <property type="protein sequence ID" value="CAB4136462.1"/>
    <property type="molecule type" value="Genomic_DNA"/>
</dbReference>
<accession>A0A6J5S6E2</accession>
<dbReference type="GO" id="GO:0001897">
    <property type="term" value="P:symbiont-mediated cytolysis of host cell"/>
    <property type="evidence" value="ECO:0007669"/>
    <property type="project" value="UniProtKB-ARBA"/>
</dbReference>
<reference evidence="2" key="1">
    <citation type="submission" date="2020-05" db="EMBL/GenBank/DDBJ databases">
        <authorList>
            <person name="Chiriac C."/>
            <person name="Salcher M."/>
            <person name="Ghai R."/>
            <person name="Kavagutti S V."/>
        </authorList>
    </citation>
    <scope>NUCLEOTIDE SEQUENCE</scope>
</reference>
<dbReference type="EMBL" id="LR798408">
    <property type="protein sequence ID" value="CAB5230090.1"/>
    <property type="molecule type" value="Genomic_DNA"/>
</dbReference>
<proteinExistence type="predicted"/>
<dbReference type="SUPFAM" id="SSF54001">
    <property type="entry name" value="Cysteine proteinases"/>
    <property type="match status" value="1"/>
</dbReference>
<evidence type="ECO:0000313" key="1">
    <source>
        <dbReference type="EMBL" id="CAB4136462.1"/>
    </source>
</evidence>
<evidence type="ECO:0000313" key="3">
    <source>
        <dbReference type="EMBL" id="CAB5230090.1"/>
    </source>
</evidence>
<dbReference type="Gene3D" id="3.90.70.10">
    <property type="entry name" value="Cysteine proteinases"/>
    <property type="match status" value="1"/>
</dbReference>
<evidence type="ECO:0000313" key="2">
    <source>
        <dbReference type="EMBL" id="CAB4204104.1"/>
    </source>
</evidence>